<dbReference type="Gramene" id="Psat05G0764400-T1">
    <property type="protein sequence ID" value="KAI5413097.1"/>
    <property type="gene ID" value="KIW84_057644"/>
</dbReference>
<gene>
    <name evidence="1" type="ORF">KIW84_057644</name>
</gene>
<accession>A0A9D4X3P5</accession>
<keyword evidence="2" id="KW-1185">Reference proteome</keyword>
<protein>
    <submittedName>
        <fullName evidence="1">Uncharacterized protein</fullName>
    </submittedName>
</protein>
<name>A0A9D4X3P5_PEA</name>
<sequence length="95" mass="10445">MHSLEEVDLSAEARVNYCIQRVTGCNFGEIRWMVGSSVSRARHLVASNALPVWVVWLDAGPDGVHGVLLHRKTANEQSPVTCAIVAEETEHVHIS</sequence>
<organism evidence="1 2">
    <name type="scientific">Pisum sativum</name>
    <name type="common">Garden pea</name>
    <name type="synonym">Lathyrus oleraceus</name>
    <dbReference type="NCBI Taxonomy" id="3888"/>
    <lineage>
        <taxon>Eukaryota</taxon>
        <taxon>Viridiplantae</taxon>
        <taxon>Streptophyta</taxon>
        <taxon>Embryophyta</taxon>
        <taxon>Tracheophyta</taxon>
        <taxon>Spermatophyta</taxon>
        <taxon>Magnoliopsida</taxon>
        <taxon>eudicotyledons</taxon>
        <taxon>Gunneridae</taxon>
        <taxon>Pentapetalae</taxon>
        <taxon>rosids</taxon>
        <taxon>fabids</taxon>
        <taxon>Fabales</taxon>
        <taxon>Fabaceae</taxon>
        <taxon>Papilionoideae</taxon>
        <taxon>50 kb inversion clade</taxon>
        <taxon>NPAAA clade</taxon>
        <taxon>Hologalegina</taxon>
        <taxon>IRL clade</taxon>
        <taxon>Fabeae</taxon>
        <taxon>Lathyrus</taxon>
    </lineage>
</organism>
<comment type="caution">
    <text evidence="1">The sequence shown here is derived from an EMBL/GenBank/DDBJ whole genome shotgun (WGS) entry which is preliminary data.</text>
</comment>
<proteinExistence type="predicted"/>
<dbReference type="Proteomes" id="UP001058974">
    <property type="component" value="Chromosome 5"/>
</dbReference>
<dbReference type="EMBL" id="JAMSHJ010000005">
    <property type="protein sequence ID" value="KAI5413097.1"/>
    <property type="molecule type" value="Genomic_DNA"/>
</dbReference>
<reference evidence="1 2" key="1">
    <citation type="journal article" date="2022" name="Nat. Genet.">
        <title>Improved pea reference genome and pan-genome highlight genomic features and evolutionary characteristics.</title>
        <authorList>
            <person name="Yang T."/>
            <person name="Liu R."/>
            <person name="Luo Y."/>
            <person name="Hu S."/>
            <person name="Wang D."/>
            <person name="Wang C."/>
            <person name="Pandey M.K."/>
            <person name="Ge S."/>
            <person name="Xu Q."/>
            <person name="Li N."/>
            <person name="Li G."/>
            <person name="Huang Y."/>
            <person name="Saxena R.K."/>
            <person name="Ji Y."/>
            <person name="Li M."/>
            <person name="Yan X."/>
            <person name="He Y."/>
            <person name="Liu Y."/>
            <person name="Wang X."/>
            <person name="Xiang C."/>
            <person name="Varshney R.K."/>
            <person name="Ding H."/>
            <person name="Gao S."/>
            <person name="Zong X."/>
        </authorList>
    </citation>
    <scope>NUCLEOTIDE SEQUENCE [LARGE SCALE GENOMIC DNA]</scope>
    <source>
        <strain evidence="1 2">cv. Zhongwan 6</strain>
    </source>
</reference>
<evidence type="ECO:0000313" key="1">
    <source>
        <dbReference type="EMBL" id="KAI5413097.1"/>
    </source>
</evidence>
<evidence type="ECO:0000313" key="2">
    <source>
        <dbReference type="Proteomes" id="UP001058974"/>
    </source>
</evidence>
<dbReference type="AlphaFoldDB" id="A0A9D4X3P5"/>